<protein>
    <submittedName>
        <fullName evidence="9">DivIVA domain-containing protein</fullName>
    </submittedName>
</protein>
<evidence type="ECO:0000256" key="5">
    <source>
        <dbReference type="ARBA" id="ARBA00023054"/>
    </source>
</evidence>
<dbReference type="PANTHER" id="PTHR35794:SF2">
    <property type="entry name" value="CELL DIVISION PROTEIN DIVIVA"/>
    <property type="match status" value="1"/>
</dbReference>
<feature type="compositionally biased region" description="Basic and acidic residues" evidence="8">
    <location>
        <begin position="251"/>
        <end position="290"/>
    </location>
</feature>
<keyword evidence="4" id="KW-0132">Cell division</keyword>
<evidence type="ECO:0000256" key="4">
    <source>
        <dbReference type="ARBA" id="ARBA00022618"/>
    </source>
</evidence>
<evidence type="ECO:0000256" key="6">
    <source>
        <dbReference type="ARBA" id="ARBA00023306"/>
    </source>
</evidence>
<dbReference type="NCBIfam" id="TIGR03544">
    <property type="entry name" value="DivI1A_domain"/>
    <property type="match status" value="1"/>
</dbReference>
<dbReference type="Gene3D" id="6.10.250.660">
    <property type="match status" value="1"/>
</dbReference>
<evidence type="ECO:0000256" key="2">
    <source>
        <dbReference type="ARBA" id="ARBA00009008"/>
    </source>
</evidence>
<dbReference type="Pfam" id="PF05103">
    <property type="entry name" value="DivIVA"/>
    <property type="match status" value="1"/>
</dbReference>
<comment type="similarity">
    <text evidence="2">Belongs to the DivIVA family.</text>
</comment>
<comment type="subcellular location">
    <subcellularLocation>
        <location evidence="1">Cytoplasm</location>
    </subcellularLocation>
</comment>
<organism evidence="9 10">
    <name type="scientific">Feifania hominis</name>
    <dbReference type="NCBI Taxonomy" id="2763660"/>
    <lineage>
        <taxon>Bacteria</taxon>
        <taxon>Bacillati</taxon>
        <taxon>Bacillota</taxon>
        <taxon>Clostridia</taxon>
        <taxon>Eubacteriales</taxon>
        <taxon>Feifaniaceae</taxon>
        <taxon>Feifania</taxon>
    </lineage>
</organism>
<evidence type="ECO:0000313" key="9">
    <source>
        <dbReference type="EMBL" id="MBC8536820.1"/>
    </source>
</evidence>
<dbReference type="PANTHER" id="PTHR35794">
    <property type="entry name" value="CELL DIVISION PROTEIN DIVIVA"/>
    <property type="match status" value="1"/>
</dbReference>
<gene>
    <name evidence="9" type="ORF">H8695_08985</name>
</gene>
<feature type="region of interest" description="Disordered" evidence="8">
    <location>
        <begin position="251"/>
        <end position="329"/>
    </location>
</feature>
<feature type="compositionally biased region" description="Acidic residues" evidence="8">
    <location>
        <begin position="298"/>
        <end position="319"/>
    </location>
</feature>
<evidence type="ECO:0000256" key="7">
    <source>
        <dbReference type="SAM" id="Coils"/>
    </source>
</evidence>
<reference evidence="9" key="1">
    <citation type="submission" date="2020-08" db="EMBL/GenBank/DDBJ databases">
        <title>Genome public.</title>
        <authorList>
            <person name="Liu C."/>
            <person name="Sun Q."/>
        </authorList>
    </citation>
    <scope>NUCLEOTIDE SEQUENCE</scope>
    <source>
        <strain evidence="9">BX7</strain>
    </source>
</reference>
<dbReference type="Proteomes" id="UP000620366">
    <property type="component" value="Unassembled WGS sequence"/>
</dbReference>
<sequence>MINAEDIKSKLFRKQLSGYSIAEVDLFLSEVSADVEELNRQNAELLSKIDLLIERLDQYEQQEEQIKAAILNAQRMCDSMVKDAQSRADLLIRDAEIRAKKIVDSADATIENKKHEFESLKAEVSRFRGELIDMYKSHLDVIRELPAFENPEADATLPPPESDEQPEPEQDYAEPPAYETREPEPAPQPETARSTPEPEPERSAPEPEEPAPSYDVIEEEEYEYAGYEPAPVSTGSFTDTVDLDFHEVYDDENADTRELTVEDMRFDAPEPERSAPEPEPEKSRRSRFADMLKFGADYDIDGDDEDDDEDEDDEDEDEAFERRFFRRKK</sequence>
<evidence type="ECO:0000256" key="3">
    <source>
        <dbReference type="ARBA" id="ARBA00022490"/>
    </source>
</evidence>
<keyword evidence="5 7" id="KW-0175">Coiled coil</keyword>
<feature type="coiled-coil region" evidence="7">
    <location>
        <begin position="28"/>
        <end position="76"/>
    </location>
</feature>
<keyword evidence="6" id="KW-0131">Cell cycle</keyword>
<proteinExistence type="inferred from homology"/>
<comment type="caution">
    <text evidence="9">The sequence shown here is derived from an EMBL/GenBank/DDBJ whole genome shotgun (WGS) entry which is preliminary data.</text>
</comment>
<dbReference type="GO" id="GO:0051301">
    <property type="term" value="P:cell division"/>
    <property type="evidence" value="ECO:0007669"/>
    <property type="project" value="UniProtKB-KW"/>
</dbReference>
<name>A0A926DGV7_9FIRM</name>
<evidence type="ECO:0000256" key="1">
    <source>
        <dbReference type="ARBA" id="ARBA00004496"/>
    </source>
</evidence>
<accession>A0A926DGV7</accession>
<evidence type="ECO:0000313" key="10">
    <source>
        <dbReference type="Proteomes" id="UP000620366"/>
    </source>
</evidence>
<dbReference type="RefSeq" id="WP_249300748.1">
    <property type="nucleotide sequence ID" value="NZ_JACRSP010000003.1"/>
</dbReference>
<evidence type="ECO:0000256" key="8">
    <source>
        <dbReference type="SAM" id="MobiDB-lite"/>
    </source>
</evidence>
<dbReference type="GO" id="GO:0005737">
    <property type="term" value="C:cytoplasm"/>
    <property type="evidence" value="ECO:0007669"/>
    <property type="project" value="UniProtKB-SubCell"/>
</dbReference>
<keyword evidence="3" id="KW-0963">Cytoplasm</keyword>
<feature type="coiled-coil region" evidence="7">
    <location>
        <begin position="103"/>
        <end position="130"/>
    </location>
</feature>
<dbReference type="AlphaFoldDB" id="A0A926DGV7"/>
<keyword evidence="10" id="KW-1185">Reference proteome</keyword>
<dbReference type="EMBL" id="JACRSP010000003">
    <property type="protein sequence ID" value="MBC8536820.1"/>
    <property type="molecule type" value="Genomic_DNA"/>
</dbReference>
<dbReference type="InterPro" id="IPR019933">
    <property type="entry name" value="DivIVA_domain"/>
</dbReference>
<dbReference type="InterPro" id="IPR007793">
    <property type="entry name" value="DivIVA_fam"/>
</dbReference>
<feature type="region of interest" description="Disordered" evidence="8">
    <location>
        <begin position="151"/>
        <end position="238"/>
    </location>
</feature>
<feature type="compositionally biased region" description="Acidic residues" evidence="8">
    <location>
        <begin position="161"/>
        <end position="172"/>
    </location>
</feature>